<dbReference type="PANTHER" id="PTHR46020:SF4">
    <property type="entry name" value="OS04G0650200 PROTEIN"/>
    <property type="match status" value="1"/>
</dbReference>
<keyword evidence="3" id="KW-0443">Lipid metabolism</keyword>
<dbReference type="PANTHER" id="PTHR46020">
    <property type="entry name" value="OSJNBB0059K02.9 PROTEIN"/>
    <property type="match status" value="1"/>
</dbReference>
<proteinExistence type="predicted"/>
<feature type="compositionally biased region" description="Basic and acidic residues" evidence="4">
    <location>
        <begin position="162"/>
        <end position="172"/>
    </location>
</feature>
<evidence type="ECO:0000313" key="6">
    <source>
        <dbReference type="Proteomes" id="UP001341840"/>
    </source>
</evidence>
<dbReference type="Gene3D" id="3.40.50.1110">
    <property type="entry name" value="SGNH hydrolase"/>
    <property type="match status" value="1"/>
</dbReference>
<evidence type="ECO:0000256" key="4">
    <source>
        <dbReference type="SAM" id="MobiDB-lite"/>
    </source>
</evidence>
<dbReference type="EMBL" id="JASCZI010091137">
    <property type="protein sequence ID" value="MED6149147.1"/>
    <property type="molecule type" value="Genomic_DNA"/>
</dbReference>
<gene>
    <name evidence="5" type="ORF">PIB30_059659</name>
</gene>
<dbReference type="InterPro" id="IPR036514">
    <property type="entry name" value="SGNH_hydro_sf"/>
</dbReference>
<organism evidence="5 6">
    <name type="scientific">Stylosanthes scabra</name>
    <dbReference type="NCBI Taxonomy" id="79078"/>
    <lineage>
        <taxon>Eukaryota</taxon>
        <taxon>Viridiplantae</taxon>
        <taxon>Streptophyta</taxon>
        <taxon>Embryophyta</taxon>
        <taxon>Tracheophyta</taxon>
        <taxon>Spermatophyta</taxon>
        <taxon>Magnoliopsida</taxon>
        <taxon>eudicotyledons</taxon>
        <taxon>Gunneridae</taxon>
        <taxon>Pentapetalae</taxon>
        <taxon>rosids</taxon>
        <taxon>fabids</taxon>
        <taxon>Fabales</taxon>
        <taxon>Fabaceae</taxon>
        <taxon>Papilionoideae</taxon>
        <taxon>50 kb inversion clade</taxon>
        <taxon>dalbergioids sensu lato</taxon>
        <taxon>Dalbergieae</taxon>
        <taxon>Pterocarpus clade</taxon>
        <taxon>Stylosanthes</taxon>
    </lineage>
</organism>
<comment type="caution">
    <text evidence="5">The sequence shown here is derived from an EMBL/GenBank/DDBJ whole genome shotgun (WGS) entry which is preliminary data.</text>
</comment>
<evidence type="ECO:0000256" key="1">
    <source>
        <dbReference type="ARBA" id="ARBA00022801"/>
    </source>
</evidence>
<keyword evidence="6" id="KW-1185">Reference proteome</keyword>
<sequence>MPLKECCVANLGSECGDVNEKGRPLYKVCGFPDLYFFWDAVHPSQAGWSAIFPLLKPAMLGERIRPPSRSSAVLLAVAVNLRPSSLTPHVAEPSTERELGERESERELGERIRPPSRSSAVLFAVVVNLHPSSPSYSLSCLIAVAPDLGRPLRLRHFCRSNRRSEKRDRESKVNGSVAVNLPRRASTVQISQADHSVKQP</sequence>
<feature type="compositionally biased region" description="Basic and acidic residues" evidence="4">
    <location>
        <begin position="94"/>
        <end position="111"/>
    </location>
</feature>
<evidence type="ECO:0000256" key="3">
    <source>
        <dbReference type="ARBA" id="ARBA00023098"/>
    </source>
</evidence>
<protein>
    <recommendedName>
        <fullName evidence="7">GDSL esterase/lipase</fullName>
    </recommendedName>
</protein>
<evidence type="ECO:0000313" key="5">
    <source>
        <dbReference type="EMBL" id="MED6149147.1"/>
    </source>
</evidence>
<keyword evidence="1" id="KW-0378">Hydrolase</keyword>
<keyword evidence="2" id="KW-0442">Lipid degradation</keyword>
<reference evidence="5 6" key="1">
    <citation type="journal article" date="2023" name="Plants (Basel)">
        <title>Bridging the Gap: Combining Genomics and Transcriptomics Approaches to Understand Stylosanthes scabra, an Orphan Legume from the Brazilian Caatinga.</title>
        <authorList>
            <person name="Ferreira-Neto J.R.C."/>
            <person name="da Silva M.D."/>
            <person name="Binneck E."/>
            <person name="de Melo N.F."/>
            <person name="da Silva R.H."/>
            <person name="de Melo A.L.T.M."/>
            <person name="Pandolfi V."/>
            <person name="Bustamante F.O."/>
            <person name="Brasileiro-Vidal A.C."/>
            <person name="Benko-Iseppon A.M."/>
        </authorList>
    </citation>
    <scope>NUCLEOTIDE SEQUENCE [LARGE SCALE GENOMIC DNA]</scope>
    <source>
        <tissue evidence="5">Leaves</tissue>
    </source>
</reference>
<name>A0ABU6TK40_9FABA</name>
<evidence type="ECO:0008006" key="7">
    <source>
        <dbReference type="Google" id="ProtNLM"/>
    </source>
</evidence>
<feature type="region of interest" description="Disordered" evidence="4">
    <location>
        <begin position="162"/>
        <end position="200"/>
    </location>
</feature>
<feature type="region of interest" description="Disordered" evidence="4">
    <location>
        <begin position="86"/>
        <end position="111"/>
    </location>
</feature>
<evidence type="ECO:0000256" key="2">
    <source>
        <dbReference type="ARBA" id="ARBA00022963"/>
    </source>
</evidence>
<accession>A0ABU6TK40</accession>
<dbReference type="Proteomes" id="UP001341840">
    <property type="component" value="Unassembled WGS sequence"/>
</dbReference>